<proteinExistence type="predicted"/>
<name>W4LX08_ENTF1</name>
<gene>
    <name evidence="3" type="ORF">ETSY1_05580</name>
</gene>
<dbReference type="PANTHER" id="PTHR46769">
    <property type="entry name" value="POLYCYSTIC KIDNEY AND HEPATIC DISEASE 1 (AUTOSOMAL RECESSIVE)-LIKE 1"/>
    <property type="match status" value="1"/>
</dbReference>
<feature type="domain" description="G8" evidence="2">
    <location>
        <begin position="73"/>
        <end position="201"/>
    </location>
</feature>
<keyword evidence="4" id="KW-1185">Reference proteome</keyword>
<evidence type="ECO:0000256" key="1">
    <source>
        <dbReference type="ARBA" id="ARBA00022729"/>
    </source>
</evidence>
<accession>W4LX08</accession>
<dbReference type="SMART" id="SM01225">
    <property type="entry name" value="G8"/>
    <property type="match status" value="1"/>
</dbReference>
<evidence type="ECO:0000313" key="4">
    <source>
        <dbReference type="Proteomes" id="UP000019141"/>
    </source>
</evidence>
<organism evidence="3 4">
    <name type="scientific">Entotheonella factor</name>
    <dbReference type="NCBI Taxonomy" id="1429438"/>
    <lineage>
        <taxon>Bacteria</taxon>
        <taxon>Pseudomonadati</taxon>
        <taxon>Nitrospinota/Tectimicrobiota group</taxon>
        <taxon>Candidatus Tectimicrobiota</taxon>
        <taxon>Candidatus Entotheonellia</taxon>
        <taxon>Candidatus Entotheonellales</taxon>
        <taxon>Candidatus Entotheonellaceae</taxon>
        <taxon>Candidatus Entotheonella</taxon>
    </lineage>
</organism>
<dbReference type="Pfam" id="PF10162">
    <property type="entry name" value="G8"/>
    <property type="match status" value="1"/>
</dbReference>
<reference evidence="3 4" key="1">
    <citation type="journal article" date="2014" name="Nature">
        <title>An environmental bacterial taxon with a large and distinct metabolic repertoire.</title>
        <authorList>
            <person name="Wilson M.C."/>
            <person name="Mori T."/>
            <person name="Ruckert C."/>
            <person name="Uria A.R."/>
            <person name="Helf M.J."/>
            <person name="Takada K."/>
            <person name="Gernert C."/>
            <person name="Steffens U.A."/>
            <person name="Heycke N."/>
            <person name="Schmitt S."/>
            <person name="Rinke C."/>
            <person name="Helfrich E.J."/>
            <person name="Brachmann A.O."/>
            <person name="Gurgui C."/>
            <person name="Wakimoto T."/>
            <person name="Kracht M."/>
            <person name="Crusemann M."/>
            <person name="Hentschel U."/>
            <person name="Abe I."/>
            <person name="Matsunaga S."/>
            <person name="Kalinowski J."/>
            <person name="Takeyama H."/>
            <person name="Piel J."/>
        </authorList>
    </citation>
    <scope>NUCLEOTIDE SEQUENCE [LARGE SCALE GENOMIC DNA]</scope>
    <source>
        <strain evidence="4">TSY1</strain>
    </source>
</reference>
<dbReference type="InterPro" id="IPR052387">
    <property type="entry name" value="Fibrocystin"/>
</dbReference>
<keyword evidence="1" id="KW-0732">Signal</keyword>
<evidence type="ECO:0000259" key="2">
    <source>
        <dbReference type="PROSITE" id="PS51484"/>
    </source>
</evidence>
<dbReference type="EMBL" id="AZHW01000191">
    <property type="protein sequence ID" value="ETX01902.1"/>
    <property type="molecule type" value="Genomic_DNA"/>
</dbReference>
<dbReference type="PROSITE" id="PS51484">
    <property type="entry name" value="G8"/>
    <property type="match status" value="1"/>
</dbReference>
<dbReference type="HOGENOM" id="CLU_631189_0_0_7"/>
<protein>
    <recommendedName>
        <fullName evidence="2">G8 domain-containing protein</fullName>
    </recommendedName>
</protein>
<dbReference type="Proteomes" id="UP000019141">
    <property type="component" value="Unassembled WGS sequence"/>
</dbReference>
<comment type="caution">
    <text evidence="3">The sequence shown here is derived from an EMBL/GenBank/DDBJ whole genome shotgun (WGS) entry which is preliminary data.</text>
</comment>
<dbReference type="AlphaFoldDB" id="W4LX08"/>
<dbReference type="InterPro" id="IPR019316">
    <property type="entry name" value="G8_domain"/>
</dbReference>
<sequence length="434" mass="47284">MAVRIAWVAMAIVILPLVLNRLADAAGRGSADRAGQGVKVTDSHVITPYDRVPRACGSPTVVARRSGGWSQKTIWSTGRVPGAEAAVLIPAGMTVTYDVTQVVKLRCIEVQGRLRFGSRNAVLYVSDLQVLPGGSLVMGTLRQPIAPCYQVEIVIRDTDLQTGSKRRPGRDSEQYLTGLAVWGELTIHGAPLERSFIRLARAVRAGESQLKLRHVPRGWRVGDEVVIPDTRQTDPVRASYQPAWETHVIEAIEGPLLTLTKLIAYDHPGARDADPGRTPTVLRDGTWLLPHAANLSRNVIIRSERATGTRGHVYFAGRAKIDVRYARWQDLGRTRAEPLDSSGDGTAAPYIGTNQDGRHAMHFRHVMGPRPEQNRGYQFVALGNVITGSAKWGLVLHDTHFGLVKDNVAFEVDGAGVVTSAGNEVDNLTQVASY</sequence>
<dbReference type="PANTHER" id="PTHR46769:SF2">
    <property type="entry name" value="FIBROCYSTIN-L ISOFORM 2 PRECURSOR-RELATED"/>
    <property type="match status" value="1"/>
</dbReference>
<evidence type="ECO:0000313" key="3">
    <source>
        <dbReference type="EMBL" id="ETX01902.1"/>
    </source>
</evidence>